<dbReference type="GO" id="GO:0003700">
    <property type="term" value="F:DNA-binding transcription factor activity"/>
    <property type="evidence" value="ECO:0007669"/>
    <property type="project" value="InterPro"/>
</dbReference>
<name>A0A126V2E2_9RHOB</name>
<dbReference type="Pfam" id="PF03466">
    <property type="entry name" value="LysR_substrate"/>
    <property type="match status" value="1"/>
</dbReference>
<dbReference type="AlphaFoldDB" id="A0A126V2E2"/>
<proteinExistence type="inferred from homology"/>
<dbReference type="STRING" id="1579316.RC74_11750"/>
<evidence type="ECO:0000256" key="1">
    <source>
        <dbReference type="ARBA" id="ARBA00009437"/>
    </source>
</evidence>
<dbReference type="Gene3D" id="3.40.190.290">
    <property type="match status" value="1"/>
</dbReference>
<evidence type="ECO:0000313" key="6">
    <source>
        <dbReference type="EMBL" id="AML51849.1"/>
    </source>
</evidence>
<accession>A0A126V2E2</accession>
<evidence type="ECO:0000313" key="7">
    <source>
        <dbReference type="Proteomes" id="UP000070371"/>
    </source>
</evidence>
<evidence type="ECO:0000259" key="5">
    <source>
        <dbReference type="PROSITE" id="PS50931"/>
    </source>
</evidence>
<dbReference type="Pfam" id="PF00126">
    <property type="entry name" value="HTH_1"/>
    <property type="match status" value="1"/>
</dbReference>
<dbReference type="InterPro" id="IPR036390">
    <property type="entry name" value="WH_DNA-bd_sf"/>
</dbReference>
<dbReference type="EMBL" id="CP014327">
    <property type="protein sequence ID" value="AML51849.1"/>
    <property type="molecule type" value="Genomic_DNA"/>
</dbReference>
<dbReference type="SUPFAM" id="SSF46785">
    <property type="entry name" value="Winged helix' DNA-binding domain"/>
    <property type="match status" value="1"/>
</dbReference>
<dbReference type="SUPFAM" id="SSF53850">
    <property type="entry name" value="Periplasmic binding protein-like II"/>
    <property type="match status" value="1"/>
</dbReference>
<dbReference type="PRINTS" id="PR00039">
    <property type="entry name" value="HTHLYSR"/>
</dbReference>
<dbReference type="InterPro" id="IPR005119">
    <property type="entry name" value="LysR_subst-bd"/>
</dbReference>
<evidence type="ECO:0000256" key="3">
    <source>
        <dbReference type="ARBA" id="ARBA00023125"/>
    </source>
</evidence>
<keyword evidence="7" id="KW-1185">Reference proteome</keyword>
<feature type="domain" description="HTH lysR-type" evidence="5">
    <location>
        <begin position="9"/>
        <end position="66"/>
    </location>
</feature>
<dbReference type="Proteomes" id="UP000070371">
    <property type="component" value="Chromosome"/>
</dbReference>
<dbReference type="PANTHER" id="PTHR30427">
    <property type="entry name" value="TRANSCRIPTIONAL ACTIVATOR PROTEIN LYSR"/>
    <property type="match status" value="1"/>
</dbReference>
<reference evidence="6 7" key="1">
    <citation type="submission" date="2016-02" db="EMBL/GenBank/DDBJ databases">
        <title>Complete genome sequence of Halocynthiibacter arcticus PAMC 20958t from arctic marine sediment.</title>
        <authorList>
            <person name="Lee Y.M."/>
            <person name="Baek K."/>
            <person name="Lee H.K."/>
            <person name="Shin S.C."/>
        </authorList>
    </citation>
    <scope>NUCLEOTIDE SEQUENCE [LARGE SCALE GENOMIC DNA]</scope>
    <source>
        <strain evidence="6">PAMC 20958</strain>
    </source>
</reference>
<dbReference type="RefSeq" id="WP_052274688.1">
    <property type="nucleotide sequence ID" value="NZ_CP014327.1"/>
</dbReference>
<organism evidence="6 7">
    <name type="scientific">Falsihalocynthiibacter arcticus</name>
    <dbReference type="NCBI Taxonomy" id="1579316"/>
    <lineage>
        <taxon>Bacteria</taxon>
        <taxon>Pseudomonadati</taxon>
        <taxon>Pseudomonadota</taxon>
        <taxon>Alphaproteobacteria</taxon>
        <taxon>Rhodobacterales</taxon>
        <taxon>Roseobacteraceae</taxon>
        <taxon>Falsihalocynthiibacter</taxon>
    </lineage>
</organism>
<evidence type="ECO:0000256" key="4">
    <source>
        <dbReference type="ARBA" id="ARBA00023163"/>
    </source>
</evidence>
<protein>
    <recommendedName>
        <fullName evidence="5">HTH lysR-type domain-containing protein</fullName>
    </recommendedName>
</protein>
<keyword evidence="2" id="KW-0805">Transcription regulation</keyword>
<dbReference type="FunFam" id="1.10.10.10:FF:000001">
    <property type="entry name" value="LysR family transcriptional regulator"/>
    <property type="match status" value="1"/>
</dbReference>
<keyword evidence="3" id="KW-0238">DNA-binding</keyword>
<dbReference type="Gene3D" id="1.10.10.10">
    <property type="entry name" value="Winged helix-like DNA-binding domain superfamily/Winged helix DNA-binding domain"/>
    <property type="match status" value="1"/>
</dbReference>
<evidence type="ECO:0000256" key="2">
    <source>
        <dbReference type="ARBA" id="ARBA00023015"/>
    </source>
</evidence>
<keyword evidence="4" id="KW-0804">Transcription</keyword>
<sequence>MSISNSKFRDIRAMEAFVAVVSSGSMTAAAKILGISQPAVTRMVRDLEAYVGFDLFQRNGPVISPTEQGMKFYDESRRVMANLDQLKDRAQAIRDDRIAAVDIVATPTMAAGLVSPILARLSDVLPDLVHIETTSAERVVHAMRQRTADLGFSAFPVDHERLKCLAQFESSLVAVVQKGSVYDTGEPLPLSAFNDARLATVGNSFRVRNQIDRAFQDHNIRVKAEILTNSSLNAVMAASAGIGIAICDPVTAFGVPVQGISIRPLAIQIKYSWGLFTPLESNIRDHLTQLTEAFTEVSEAIVAKVENSKTSAKATPESL</sequence>
<dbReference type="InterPro" id="IPR000847">
    <property type="entry name" value="LysR_HTH_N"/>
</dbReference>
<dbReference type="PANTHER" id="PTHR30427:SF1">
    <property type="entry name" value="TRANSCRIPTIONAL ACTIVATOR PROTEIN LYSR"/>
    <property type="match status" value="1"/>
</dbReference>
<dbReference type="InterPro" id="IPR036388">
    <property type="entry name" value="WH-like_DNA-bd_sf"/>
</dbReference>
<dbReference type="GO" id="GO:0010628">
    <property type="term" value="P:positive regulation of gene expression"/>
    <property type="evidence" value="ECO:0007669"/>
    <property type="project" value="TreeGrafter"/>
</dbReference>
<gene>
    <name evidence="6" type="ORF">RC74_11750</name>
</gene>
<dbReference type="KEGG" id="hat:RC74_11750"/>
<dbReference type="GO" id="GO:0043565">
    <property type="term" value="F:sequence-specific DNA binding"/>
    <property type="evidence" value="ECO:0007669"/>
    <property type="project" value="TreeGrafter"/>
</dbReference>
<dbReference type="OrthoDB" id="7260751at2"/>
<comment type="similarity">
    <text evidence="1">Belongs to the LysR transcriptional regulatory family.</text>
</comment>
<dbReference type="PROSITE" id="PS50931">
    <property type="entry name" value="HTH_LYSR"/>
    <property type="match status" value="1"/>
</dbReference>